<evidence type="ECO:0000313" key="2">
    <source>
        <dbReference type="Proteomes" id="UP000184236"/>
    </source>
</evidence>
<dbReference type="Proteomes" id="UP000184236">
    <property type="component" value="Unassembled WGS sequence"/>
</dbReference>
<sequence length="71" mass="8459">MQDNLILHLEINIMNQVKSEYIHNYTFIIRVLPVDIRCYVVPDVMRRLEQLLQTLTGNLEIKDLLLCFLTK</sequence>
<accession>A0A1M4ZZX6</accession>
<evidence type="ECO:0000313" key="1">
    <source>
        <dbReference type="EMBL" id="SHF23565.1"/>
    </source>
</evidence>
<name>A0A1M4ZZX6_9FLAO</name>
<reference evidence="2" key="1">
    <citation type="submission" date="2016-11" db="EMBL/GenBank/DDBJ databases">
        <authorList>
            <person name="Varghese N."/>
            <person name="Submissions S."/>
        </authorList>
    </citation>
    <scope>NUCLEOTIDE SEQUENCE [LARGE SCALE GENOMIC DNA]</scope>
    <source>
        <strain evidence="2">DSM 26898</strain>
    </source>
</reference>
<gene>
    <name evidence="1" type="ORF">SAMN05444408_111109</name>
</gene>
<organism evidence="1 2">
    <name type="scientific">Chryseobacterium takakiae</name>
    <dbReference type="NCBI Taxonomy" id="1302685"/>
    <lineage>
        <taxon>Bacteria</taxon>
        <taxon>Pseudomonadati</taxon>
        <taxon>Bacteroidota</taxon>
        <taxon>Flavobacteriia</taxon>
        <taxon>Flavobacteriales</taxon>
        <taxon>Weeksellaceae</taxon>
        <taxon>Chryseobacterium group</taxon>
        <taxon>Chryseobacterium</taxon>
    </lineage>
</organism>
<dbReference type="EMBL" id="FQVO01000011">
    <property type="protein sequence ID" value="SHF23565.1"/>
    <property type="molecule type" value="Genomic_DNA"/>
</dbReference>
<protein>
    <submittedName>
        <fullName evidence="1">Uncharacterized protein</fullName>
    </submittedName>
</protein>
<dbReference type="AlphaFoldDB" id="A0A1M4ZZX6"/>
<keyword evidence="2" id="KW-1185">Reference proteome</keyword>
<proteinExistence type="predicted"/>